<name>A0A371CTJ1_9APHY</name>
<keyword evidence="1" id="KW-0732">Signal</keyword>
<dbReference type="Proteomes" id="UP000256964">
    <property type="component" value="Unassembled WGS sequence"/>
</dbReference>
<evidence type="ECO:0000313" key="2">
    <source>
        <dbReference type="EMBL" id="RDX43579.1"/>
    </source>
</evidence>
<dbReference type="AlphaFoldDB" id="A0A371CTJ1"/>
<feature type="chain" id="PRO_5017001832" description="Secreted protein" evidence="1">
    <location>
        <begin position="18"/>
        <end position="74"/>
    </location>
</feature>
<protein>
    <recommendedName>
        <fullName evidence="4">Secreted protein</fullName>
    </recommendedName>
</protein>
<reference evidence="2 3" key="1">
    <citation type="journal article" date="2018" name="Biotechnol. Biofuels">
        <title>Integrative visual omics of the white-rot fungus Polyporus brumalis exposes the biotechnological potential of its oxidative enzymes for delignifying raw plant biomass.</title>
        <authorList>
            <person name="Miyauchi S."/>
            <person name="Rancon A."/>
            <person name="Drula E."/>
            <person name="Hage H."/>
            <person name="Chaduli D."/>
            <person name="Favel A."/>
            <person name="Grisel S."/>
            <person name="Henrissat B."/>
            <person name="Herpoel-Gimbert I."/>
            <person name="Ruiz-Duenas F.J."/>
            <person name="Chevret D."/>
            <person name="Hainaut M."/>
            <person name="Lin J."/>
            <person name="Wang M."/>
            <person name="Pangilinan J."/>
            <person name="Lipzen A."/>
            <person name="Lesage-Meessen L."/>
            <person name="Navarro D."/>
            <person name="Riley R."/>
            <person name="Grigoriev I.V."/>
            <person name="Zhou S."/>
            <person name="Raouche S."/>
            <person name="Rosso M.N."/>
        </authorList>
    </citation>
    <scope>NUCLEOTIDE SEQUENCE [LARGE SCALE GENOMIC DNA]</scope>
    <source>
        <strain evidence="2 3">BRFM 1820</strain>
    </source>
</reference>
<evidence type="ECO:0000256" key="1">
    <source>
        <dbReference type="SAM" id="SignalP"/>
    </source>
</evidence>
<sequence>MLGCGGCSLLGLHSVLGCRSCCSQGSRLCSQTGTSELGCSDAWWSCSKRISRRAYVWYENTQIARNFESPELRH</sequence>
<gene>
    <name evidence="2" type="ORF">OH76DRAFT_1189870</name>
</gene>
<proteinExistence type="predicted"/>
<keyword evidence="3" id="KW-1185">Reference proteome</keyword>
<evidence type="ECO:0000313" key="3">
    <source>
        <dbReference type="Proteomes" id="UP000256964"/>
    </source>
</evidence>
<organism evidence="2 3">
    <name type="scientific">Lentinus brumalis</name>
    <dbReference type="NCBI Taxonomy" id="2498619"/>
    <lineage>
        <taxon>Eukaryota</taxon>
        <taxon>Fungi</taxon>
        <taxon>Dikarya</taxon>
        <taxon>Basidiomycota</taxon>
        <taxon>Agaricomycotina</taxon>
        <taxon>Agaricomycetes</taxon>
        <taxon>Polyporales</taxon>
        <taxon>Polyporaceae</taxon>
        <taxon>Lentinus</taxon>
    </lineage>
</organism>
<evidence type="ECO:0008006" key="4">
    <source>
        <dbReference type="Google" id="ProtNLM"/>
    </source>
</evidence>
<dbReference type="EMBL" id="KZ857462">
    <property type="protein sequence ID" value="RDX43579.1"/>
    <property type="molecule type" value="Genomic_DNA"/>
</dbReference>
<feature type="signal peptide" evidence="1">
    <location>
        <begin position="1"/>
        <end position="17"/>
    </location>
</feature>
<accession>A0A371CTJ1</accession>